<reference evidence="13" key="1">
    <citation type="journal article" date="2014" name="Int. J. Syst. Evol. Microbiol.">
        <title>Complete genome sequence of Corynebacterium casei LMG S-19264T (=DSM 44701T), isolated from a smear-ripened cheese.</title>
        <authorList>
            <consortium name="US DOE Joint Genome Institute (JGI-PGF)"/>
            <person name="Walter F."/>
            <person name="Albersmeier A."/>
            <person name="Kalinowski J."/>
            <person name="Ruckert C."/>
        </authorList>
    </citation>
    <scope>NUCLEOTIDE SEQUENCE</scope>
    <source>
        <strain evidence="13">CGMCC 1.12187</strain>
    </source>
</reference>
<dbReference type="GO" id="GO:0004474">
    <property type="term" value="F:malate synthase activity"/>
    <property type="evidence" value="ECO:0007669"/>
    <property type="project" value="UniProtKB-EC"/>
</dbReference>
<comment type="catalytic activity">
    <reaction evidence="6">
        <text>glyoxylate + acetyl-CoA + H2O = (S)-malate + CoA + H(+)</text>
        <dbReference type="Rhea" id="RHEA:18181"/>
        <dbReference type="ChEBI" id="CHEBI:15377"/>
        <dbReference type="ChEBI" id="CHEBI:15378"/>
        <dbReference type="ChEBI" id="CHEBI:15589"/>
        <dbReference type="ChEBI" id="CHEBI:36655"/>
        <dbReference type="ChEBI" id="CHEBI:57287"/>
        <dbReference type="ChEBI" id="CHEBI:57288"/>
        <dbReference type="EC" id="2.3.3.9"/>
    </reaction>
</comment>
<feature type="domain" description="Malate synthase TIM barrel" evidence="10">
    <location>
        <begin position="170"/>
        <end position="415"/>
    </location>
</feature>
<comment type="similarity">
    <text evidence="1">Belongs to the malate synthase family.</text>
</comment>
<dbReference type="InterPro" id="IPR044856">
    <property type="entry name" value="Malate_synth_C_sf"/>
</dbReference>
<feature type="active site" description="Proton donor" evidence="8">
    <location>
        <position position="458"/>
    </location>
</feature>
<organism evidence="13 14">
    <name type="scientific">Kocuria dechangensis</name>
    <dbReference type="NCBI Taxonomy" id="1176249"/>
    <lineage>
        <taxon>Bacteria</taxon>
        <taxon>Bacillati</taxon>
        <taxon>Actinomycetota</taxon>
        <taxon>Actinomycetes</taxon>
        <taxon>Micrococcales</taxon>
        <taxon>Micrococcaceae</taxon>
        <taxon>Kocuria</taxon>
    </lineage>
</organism>
<dbReference type="Pfam" id="PF20659">
    <property type="entry name" value="MS_C"/>
    <property type="match status" value="1"/>
</dbReference>
<dbReference type="EC" id="2.3.3.9" evidence="2"/>
<dbReference type="GO" id="GO:0005737">
    <property type="term" value="C:cytoplasm"/>
    <property type="evidence" value="ECO:0007669"/>
    <property type="project" value="TreeGrafter"/>
</dbReference>
<proteinExistence type="inferred from homology"/>
<dbReference type="Proteomes" id="UP000638848">
    <property type="component" value="Unassembled WGS sequence"/>
</dbReference>
<evidence type="ECO:0000256" key="1">
    <source>
        <dbReference type="ARBA" id="ARBA00006394"/>
    </source>
</evidence>
<dbReference type="AlphaFoldDB" id="A0A917LT26"/>
<feature type="domain" description="Malate synthase C-terminal" evidence="12">
    <location>
        <begin position="423"/>
        <end position="536"/>
    </location>
</feature>
<dbReference type="GO" id="GO:0006099">
    <property type="term" value="P:tricarboxylic acid cycle"/>
    <property type="evidence" value="ECO:0007669"/>
    <property type="project" value="UniProtKB-KW"/>
</dbReference>
<evidence type="ECO:0000256" key="7">
    <source>
        <dbReference type="ARBA" id="ARBA00068441"/>
    </source>
</evidence>
<dbReference type="InterPro" id="IPR048355">
    <property type="entry name" value="MS_C"/>
</dbReference>
<evidence type="ECO:0000256" key="3">
    <source>
        <dbReference type="ARBA" id="ARBA00022435"/>
    </source>
</evidence>
<dbReference type="Pfam" id="PF20656">
    <property type="entry name" value="MS_N"/>
    <property type="match status" value="1"/>
</dbReference>
<dbReference type="FunFam" id="1.20.1220.12:FF:000001">
    <property type="entry name" value="Malate synthase"/>
    <property type="match status" value="1"/>
</dbReference>
<feature type="domain" description="Malate synthase N-terminal" evidence="11">
    <location>
        <begin position="13"/>
        <end position="74"/>
    </location>
</feature>
<protein>
    <recommendedName>
        <fullName evidence="7">Malate synthase</fullName>
        <ecNumber evidence="2">2.3.3.9</ecNumber>
    </recommendedName>
</protein>
<evidence type="ECO:0000256" key="8">
    <source>
        <dbReference type="PIRSR" id="PIRSR001363-1"/>
    </source>
</evidence>
<evidence type="ECO:0000259" key="11">
    <source>
        <dbReference type="Pfam" id="PF20656"/>
    </source>
</evidence>
<comment type="caution">
    <text evidence="13">The sequence shown here is derived from an EMBL/GenBank/DDBJ whole genome shotgun (WGS) entry which is preliminary data.</text>
</comment>
<evidence type="ECO:0000256" key="4">
    <source>
        <dbReference type="ARBA" id="ARBA00022532"/>
    </source>
</evidence>
<gene>
    <name evidence="13" type="primary">aceB</name>
    <name evidence="13" type="ORF">GCM10011374_17580</name>
</gene>
<keyword evidence="4" id="KW-0816">Tricarboxylic acid cycle</keyword>
<dbReference type="InterPro" id="IPR011076">
    <property type="entry name" value="Malate_synth_sf"/>
</dbReference>
<feature type="active site" description="Proton acceptor" evidence="8">
    <location>
        <position position="174"/>
    </location>
</feature>
<evidence type="ECO:0000259" key="12">
    <source>
        <dbReference type="Pfam" id="PF20659"/>
    </source>
</evidence>
<evidence type="ECO:0000256" key="2">
    <source>
        <dbReference type="ARBA" id="ARBA00012636"/>
    </source>
</evidence>
<dbReference type="Pfam" id="PF01274">
    <property type="entry name" value="MS_TIM-barrel"/>
    <property type="match status" value="1"/>
</dbReference>
<evidence type="ECO:0000259" key="10">
    <source>
        <dbReference type="Pfam" id="PF01274"/>
    </source>
</evidence>
<dbReference type="NCBIfam" id="TIGR01344">
    <property type="entry name" value="malate_syn_A"/>
    <property type="match status" value="1"/>
</dbReference>
<evidence type="ECO:0000256" key="6">
    <source>
        <dbReference type="ARBA" id="ARBA00047918"/>
    </source>
</evidence>
<accession>A0A917LT26</accession>
<reference evidence="13" key="2">
    <citation type="submission" date="2020-09" db="EMBL/GenBank/DDBJ databases">
        <authorList>
            <person name="Sun Q."/>
            <person name="Zhou Y."/>
        </authorList>
    </citation>
    <scope>NUCLEOTIDE SEQUENCE</scope>
    <source>
        <strain evidence="13">CGMCC 1.12187</strain>
    </source>
</reference>
<dbReference type="InterPro" id="IPR046363">
    <property type="entry name" value="MS_N_TIM-barrel_dom"/>
</dbReference>
<dbReference type="FunFam" id="3.20.20.360:FF:000001">
    <property type="entry name" value="Malate synthase"/>
    <property type="match status" value="1"/>
</dbReference>
<dbReference type="InterPro" id="IPR006252">
    <property type="entry name" value="Malate_synthA"/>
</dbReference>
<dbReference type="InterPro" id="IPR048356">
    <property type="entry name" value="MS_N"/>
</dbReference>
<keyword evidence="3" id="KW-0329">Glyoxylate bypass</keyword>
<feature type="region of interest" description="Disordered" evidence="9">
    <location>
        <begin position="539"/>
        <end position="560"/>
    </location>
</feature>
<dbReference type="CDD" id="cd00727">
    <property type="entry name" value="malate_synt_A"/>
    <property type="match status" value="1"/>
</dbReference>
<dbReference type="SUPFAM" id="SSF51645">
    <property type="entry name" value="Malate synthase G"/>
    <property type="match status" value="1"/>
</dbReference>
<dbReference type="PANTHER" id="PTHR42902">
    <property type="entry name" value="MALATE SYNTHASE"/>
    <property type="match status" value="1"/>
</dbReference>
<feature type="compositionally biased region" description="Basic and acidic residues" evidence="9">
    <location>
        <begin position="539"/>
        <end position="554"/>
    </location>
</feature>
<keyword evidence="14" id="KW-1185">Reference proteome</keyword>
<evidence type="ECO:0000313" key="14">
    <source>
        <dbReference type="Proteomes" id="UP000638848"/>
    </source>
</evidence>
<dbReference type="Gene3D" id="3.20.20.360">
    <property type="entry name" value="Malate synthase, domain 3"/>
    <property type="match status" value="1"/>
</dbReference>
<keyword evidence="5" id="KW-0808">Transferase</keyword>
<dbReference type="InterPro" id="IPR001465">
    <property type="entry name" value="Malate_synthase_TIM"/>
</dbReference>
<evidence type="ECO:0000256" key="9">
    <source>
        <dbReference type="SAM" id="MobiDB-lite"/>
    </source>
</evidence>
<dbReference type="PANTHER" id="PTHR42902:SF1">
    <property type="entry name" value="MALATE SYNTHASE 1-RELATED"/>
    <property type="match status" value="1"/>
</dbReference>
<name>A0A917LT26_9MICC</name>
<dbReference type="EMBL" id="BMEQ01000007">
    <property type="protein sequence ID" value="GGG55121.1"/>
    <property type="molecule type" value="Genomic_DNA"/>
</dbReference>
<evidence type="ECO:0000313" key="13">
    <source>
        <dbReference type="EMBL" id="GGG55121.1"/>
    </source>
</evidence>
<evidence type="ECO:0000256" key="5">
    <source>
        <dbReference type="ARBA" id="ARBA00022679"/>
    </source>
</evidence>
<dbReference type="Gene3D" id="1.20.1220.12">
    <property type="entry name" value="Malate synthase, domain III"/>
    <property type="match status" value="1"/>
</dbReference>
<sequence length="560" mass="63716">MMTMTSNPVTINGVTLTGHHVPRQNSVLTPDALGFLAALHREFEPRRRELLQAREERRKAIARGTDPTFLPETKRIREDDSWRVPPPPPGLEDRRVEITGPTERKMTINALNSGAKVWLADMEDANTPHWTNVVTNQLNLIDALEGTIEFTSPEGKKYALKNGDARQNPTVVVRPRGWHFEERHLSVRDEPIAGAIVDFGLYFFHNARRLKKLGLGPYFYLPKTESHQEARLWHDIFSRAESMLGVDRGTIRATVLIETITAAFEMEEILWELGEHAAGLNAGRWDYIFSIIKNFRTRGPRFILPDRNAVTMTQPFMRAYTEQLVRACHRRGAMAIGGMAAFIPSRRDEEVNRTAIEKVRADKTREANDGFDGSWVAHPDLVPVCREVFDEVLGDRPNQLDRLREDVVPDDKALIDIASAEGKITEEGIRNNVEVGIRYIEAWLRGNGAVGIHNLMEDAATAEISRSQIWQWVNTRAITDQGEEITREWVQELVEEEFGRIERAEGDRFDDARSIFEEVALGDDYPAFLTTPAYERFLAEPEDPHAPEETEGRQEVPTAR</sequence>
<dbReference type="PIRSF" id="PIRSF001363">
    <property type="entry name" value="Malate_synth"/>
    <property type="match status" value="1"/>
</dbReference>
<dbReference type="GO" id="GO:0006097">
    <property type="term" value="P:glyoxylate cycle"/>
    <property type="evidence" value="ECO:0007669"/>
    <property type="project" value="UniProtKB-KW"/>
</dbReference>